<comment type="caution">
    <text evidence="1">The sequence shown here is derived from an EMBL/GenBank/DDBJ whole genome shotgun (WGS) entry which is preliminary data.</text>
</comment>
<evidence type="ECO:0000313" key="2">
    <source>
        <dbReference type="Proteomes" id="UP000221165"/>
    </source>
</evidence>
<feature type="non-terminal residue" evidence="1">
    <location>
        <position position="22"/>
    </location>
</feature>
<sequence>MISLLLDLFIHPSIKPSLSLSL</sequence>
<dbReference type="Proteomes" id="UP000221165">
    <property type="component" value="Unassembled WGS sequence"/>
</dbReference>
<dbReference type="AlphaFoldDB" id="A0A2C6KSW1"/>
<evidence type="ECO:0000313" key="1">
    <source>
        <dbReference type="EMBL" id="PHJ19392.1"/>
    </source>
</evidence>
<dbReference type="EMBL" id="MIGC01003477">
    <property type="protein sequence ID" value="PHJ19392.1"/>
    <property type="molecule type" value="Genomic_DNA"/>
</dbReference>
<name>A0A2C6KSW1_9APIC</name>
<proteinExistence type="predicted"/>
<keyword evidence="2" id="KW-1185">Reference proteome</keyword>
<dbReference type="VEuPathDB" id="ToxoDB:CSUI_006781"/>
<protein>
    <submittedName>
        <fullName evidence="1">Uncharacterized protein</fullName>
    </submittedName>
</protein>
<gene>
    <name evidence="1" type="ORF">CSUI_006781</name>
</gene>
<accession>A0A2C6KSW1</accession>
<organism evidence="1 2">
    <name type="scientific">Cystoisospora suis</name>
    <dbReference type="NCBI Taxonomy" id="483139"/>
    <lineage>
        <taxon>Eukaryota</taxon>
        <taxon>Sar</taxon>
        <taxon>Alveolata</taxon>
        <taxon>Apicomplexa</taxon>
        <taxon>Conoidasida</taxon>
        <taxon>Coccidia</taxon>
        <taxon>Eucoccidiorida</taxon>
        <taxon>Eimeriorina</taxon>
        <taxon>Sarcocystidae</taxon>
        <taxon>Cystoisospora</taxon>
    </lineage>
</organism>
<reference evidence="1 2" key="1">
    <citation type="journal article" date="2017" name="Int. J. Parasitol.">
        <title>The genome of the protozoan parasite Cystoisospora suis and a reverse vaccinology approach to identify vaccine candidates.</title>
        <authorList>
            <person name="Palmieri N."/>
            <person name="Shrestha A."/>
            <person name="Ruttkowski B."/>
            <person name="Beck T."/>
            <person name="Vogl C."/>
            <person name="Tomley F."/>
            <person name="Blake D.P."/>
            <person name="Joachim A."/>
        </authorList>
    </citation>
    <scope>NUCLEOTIDE SEQUENCE [LARGE SCALE GENOMIC DNA]</scope>
    <source>
        <strain evidence="1 2">Wien I</strain>
    </source>
</reference>